<feature type="domain" description="PX" evidence="2">
    <location>
        <begin position="523"/>
        <end position="647"/>
    </location>
</feature>
<organism evidence="4 5">
    <name type="scientific">Polyodon spathula</name>
    <name type="common">North American paddlefish</name>
    <name type="synonym">Squalus spathula</name>
    <dbReference type="NCBI Taxonomy" id="7913"/>
    <lineage>
        <taxon>Eukaryota</taxon>
        <taxon>Metazoa</taxon>
        <taxon>Chordata</taxon>
        <taxon>Craniata</taxon>
        <taxon>Vertebrata</taxon>
        <taxon>Euteleostomi</taxon>
        <taxon>Actinopterygii</taxon>
        <taxon>Chondrostei</taxon>
        <taxon>Acipenseriformes</taxon>
        <taxon>Polyodontidae</taxon>
        <taxon>Polyodon</taxon>
    </lineage>
</organism>
<evidence type="ECO:0000259" key="3">
    <source>
        <dbReference type="PROSITE" id="PS50222"/>
    </source>
</evidence>
<keyword evidence="5" id="KW-1185">Reference proteome</keyword>
<dbReference type="InterPro" id="IPR036181">
    <property type="entry name" value="MIT_dom_sf"/>
</dbReference>
<dbReference type="CDD" id="cd00051">
    <property type="entry name" value="EFh"/>
    <property type="match status" value="1"/>
</dbReference>
<dbReference type="EMBL" id="JAAWVQ010110564">
    <property type="protein sequence ID" value="MBN3281627.1"/>
    <property type="molecule type" value="Genomic_DNA"/>
</dbReference>
<dbReference type="SUPFAM" id="SSF116846">
    <property type="entry name" value="MIT domain"/>
    <property type="match status" value="1"/>
</dbReference>
<dbReference type="Proteomes" id="UP001166093">
    <property type="component" value="Unassembled WGS sequence"/>
</dbReference>
<dbReference type="Gene3D" id="3.30.1520.10">
    <property type="entry name" value="Phox-like domain"/>
    <property type="match status" value="1"/>
</dbReference>
<dbReference type="Pfam" id="PF13516">
    <property type="entry name" value="LRR_6"/>
    <property type="match status" value="5"/>
</dbReference>
<dbReference type="InterPro" id="IPR001683">
    <property type="entry name" value="PX_dom"/>
</dbReference>
<feature type="non-terminal residue" evidence="4">
    <location>
        <position position="1"/>
    </location>
</feature>
<keyword evidence="4" id="KW-0418">Kinase</keyword>
<dbReference type="PANTHER" id="PTHR15508:SF2">
    <property type="entry name" value="RIBOSOMAL PROTEIN S6 KINASE DELTA-1"/>
    <property type="match status" value="1"/>
</dbReference>
<accession>A0ABS2Y517</accession>
<name>A0ABS2Y517_POLSP</name>
<dbReference type="SUPFAM" id="SSF47473">
    <property type="entry name" value="EF-hand"/>
    <property type="match status" value="1"/>
</dbReference>
<dbReference type="InterPro" id="IPR051866">
    <property type="entry name" value="Intracell_Sig-Traffick_Protein"/>
</dbReference>
<dbReference type="PROSITE" id="PS50222">
    <property type="entry name" value="EF_HAND_2"/>
    <property type="match status" value="1"/>
</dbReference>
<dbReference type="SMART" id="SM00368">
    <property type="entry name" value="LRR_RI"/>
    <property type="match status" value="8"/>
</dbReference>
<gene>
    <name evidence="4" type="primary">Rps6kc1_0</name>
    <name evidence="4" type="ORF">GTO93_0000560</name>
</gene>
<dbReference type="PROSITE" id="PS50195">
    <property type="entry name" value="PX"/>
    <property type="match status" value="1"/>
</dbReference>
<reference evidence="4" key="1">
    <citation type="journal article" date="2021" name="Cell">
        <title>Tracing the genetic footprints of vertebrate landing in non-teleost ray-finned fishes.</title>
        <authorList>
            <person name="Bi X."/>
            <person name="Wang K."/>
            <person name="Yang L."/>
            <person name="Pan H."/>
            <person name="Jiang H."/>
            <person name="Wei Q."/>
            <person name="Fang M."/>
            <person name="Yu H."/>
            <person name="Zhu C."/>
            <person name="Cai Y."/>
            <person name="He Y."/>
            <person name="Gan X."/>
            <person name="Zeng H."/>
            <person name="Yu D."/>
            <person name="Zhu Y."/>
            <person name="Jiang H."/>
            <person name="Qiu Q."/>
            <person name="Yang H."/>
            <person name="Zhang Y.E."/>
            <person name="Wang W."/>
            <person name="Zhu M."/>
            <person name="He S."/>
            <person name="Zhang G."/>
        </authorList>
    </citation>
    <scope>NUCLEOTIDE SEQUENCE</scope>
    <source>
        <strain evidence="4">Pddl_001</strain>
    </source>
</reference>
<dbReference type="PANTHER" id="PTHR15508">
    <property type="entry name" value="RIBOSOMAL PROTEIN S6 KINASE"/>
    <property type="match status" value="1"/>
</dbReference>
<protein>
    <submittedName>
        <fullName evidence="4">KS6C1 kinase</fullName>
    </submittedName>
</protein>
<evidence type="ECO:0000313" key="5">
    <source>
        <dbReference type="Proteomes" id="UP001166093"/>
    </source>
</evidence>
<dbReference type="InterPro" id="IPR032675">
    <property type="entry name" value="LRR_dom_sf"/>
</dbReference>
<comment type="caution">
    <text evidence="4">The sequence shown here is derived from an EMBL/GenBank/DDBJ whole genome shotgun (WGS) entry which is preliminary data.</text>
</comment>
<feature type="region of interest" description="Disordered" evidence="1">
    <location>
        <begin position="718"/>
        <end position="760"/>
    </location>
</feature>
<dbReference type="InterPro" id="IPR002048">
    <property type="entry name" value="EF_hand_dom"/>
</dbReference>
<dbReference type="Gene3D" id="1.20.58.80">
    <property type="entry name" value="Phosphotransferase system, lactose/cellobiose-type IIA subunit"/>
    <property type="match status" value="1"/>
</dbReference>
<dbReference type="GO" id="GO:0016301">
    <property type="term" value="F:kinase activity"/>
    <property type="evidence" value="ECO:0007669"/>
    <property type="project" value="UniProtKB-KW"/>
</dbReference>
<feature type="compositionally biased region" description="Basic and acidic residues" evidence="1">
    <location>
        <begin position="735"/>
        <end position="747"/>
    </location>
</feature>
<feature type="non-terminal residue" evidence="4">
    <location>
        <position position="817"/>
    </location>
</feature>
<keyword evidence="4" id="KW-0808">Transferase</keyword>
<dbReference type="InterPro" id="IPR007330">
    <property type="entry name" value="MIT_dom"/>
</dbReference>
<evidence type="ECO:0000313" key="4">
    <source>
        <dbReference type="EMBL" id="MBN3281627.1"/>
    </source>
</evidence>
<dbReference type="Gene3D" id="1.10.238.10">
    <property type="entry name" value="EF-hand"/>
    <property type="match status" value="1"/>
</dbReference>
<dbReference type="Pfam" id="PF00787">
    <property type="entry name" value="PX"/>
    <property type="match status" value="1"/>
</dbReference>
<feature type="domain" description="EF-hand" evidence="3">
    <location>
        <begin position="357"/>
        <end position="392"/>
    </location>
</feature>
<dbReference type="SUPFAM" id="SSF64268">
    <property type="entry name" value="PX domain"/>
    <property type="match status" value="1"/>
</dbReference>
<dbReference type="SUPFAM" id="SSF52047">
    <property type="entry name" value="RNI-like"/>
    <property type="match status" value="1"/>
</dbReference>
<dbReference type="Pfam" id="PF04212">
    <property type="entry name" value="MIT"/>
    <property type="match status" value="1"/>
</dbReference>
<dbReference type="CDD" id="cd07287">
    <property type="entry name" value="PX_RPK118_like"/>
    <property type="match status" value="1"/>
</dbReference>
<dbReference type="InterPro" id="IPR001611">
    <property type="entry name" value="Leu-rich_rpt"/>
</dbReference>
<sequence length="817" mass="92008">MLFEFPNQVNRKSKHDLVKSEQYISDCARRGSVPCSLFIKNLDSEHLNLNHYGLGIKGVQALACLLKTHSKLLKLELEDNNITAEGVKYISDMLTENCFIQHLNLAHNHLQTAGAKAICDMLRENNTLETVNFSGNYFKDKDAKFFADAFAVNSTVQVLDLSHNEFSLEGGEHLGRLLVKNQTLEVLNLCWNHLRLKGAVAFCGGLQVNNSVRKLDLSWNGFGDEGAFALSEVLKCNKQLEFLDLTNNRISCRGAKVLATGLAVNSTLKFLKLSRNILKLDGTMALLLAVKGSQSSKLEELDVSNILVNETFLQLLEETRKYHPKLLLHYAGMGGWVSKKTKEKTDPMKAIQDYLVERKLRLWDFFRNIDKDGKQTVSVQDFKGALQNLHIPLQKNALEELIQRLDVDRDGNIDYSAAITQEQGYDGGATDRSCGRSSRSLVALHKTGRCRRKDKGRTVWEFQKDRGRRATYLSRSYYKKVGRDFPSPGRELEGNPEVSPALGFHSRECDGFAVSRMKSQRDRAECARFYTVTDPKKHQKGYTVYQVTARIISRKNPEDVQEIIVWKRYSDFKKLHKDLWQIHKNLYRQSELFPPFAKAKVFGRFDETVVEERRQCSEDLLQFSANIPALFNSKQFEDFFKGGEVHDGSELIGPAEPFSDFLADSLSDCSSEVQKDISGFDDLTFSSQSEYGGLSSDNYLISLRVDTDSLAEFDDGMAKASHSPNKLLGGPSPEPTRKESVGHDPEMSKNGAEGGSRVLFPGSQKTDYLKKAGELIELALQKEAEQDYEGAFSFYRSGVDLLLQGVQGIQTLNVLQV</sequence>
<dbReference type="InterPro" id="IPR011992">
    <property type="entry name" value="EF-hand-dom_pair"/>
</dbReference>
<dbReference type="Gene3D" id="3.80.10.10">
    <property type="entry name" value="Ribonuclease Inhibitor"/>
    <property type="match status" value="2"/>
</dbReference>
<evidence type="ECO:0000256" key="1">
    <source>
        <dbReference type="SAM" id="MobiDB-lite"/>
    </source>
</evidence>
<dbReference type="SMART" id="SM00312">
    <property type="entry name" value="PX"/>
    <property type="match status" value="1"/>
</dbReference>
<dbReference type="Pfam" id="PF13499">
    <property type="entry name" value="EF-hand_7"/>
    <property type="match status" value="1"/>
</dbReference>
<dbReference type="InterPro" id="IPR042132">
    <property type="entry name" value="PX_S6K-delta-1"/>
</dbReference>
<evidence type="ECO:0000259" key="2">
    <source>
        <dbReference type="PROSITE" id="PS50195"/>
    </source>
</evidence>
<proteinExistence type="predicted"/>
<dbReference type="InterPro" id="IPR036871">
    <property type="entry name" value="PX_dom_sf"/>
</dbReference>